<comment type="similarity">
    <text evidence="1">Belongs to the short-chain dehydrogenases/reductases (SDR) family.</text>
</comment>
<name>A0ABN2ZJE8_9MICC</name>
<organism evidence="4 5">
    <name type="scientific">Arthrobacter humicola</name>
    <dbReference type="NCBI Taxonomy" id="409291"/>
    <lineage>
        <taxon>Bacteria</taxon>
        <taxon>Bacillati</taxon>
        <taxon>Actinomycetota</taxon>
        <taxon>Actinomycetes</taxon>
        <taxon>Micrococcales</taxon>
        <taxon>Micrococcaceae</taxon>
        <taxon>Arthrobacter</taxon>
    </lineage>
</organism>
<dbReference type="PANTHER" id="PTHR43639">
    <property type="entry name" value="OXIDOREDUCTASE, SHORT-CHAIN DEHYDROGENASE/REDUCTASE FAMILY (AFU_ORTHOLOGUE AFUA_5G02870)"/>
    <property type="match status" value="1"/>
</dbReference>
<dbReference type="Gene3D" id="3.40.50.720">
    <property type="entry name" value="NAD(P)-binding Rossmann-like Domain"/>
    <property type="match status" value="1"/>
</dbReference>
<comment type="caution">
    <text evidence="4">The sequence shown here is derived from an EMBL/GenBank/DDBJ whole genome shotgun (WGS) entry which is preliminary data.</text>
</comment>
<sequence length="260" mass="27054">MTGLLKDTIVLVSGGTHGLGAGIARQAAAEGAAGIAVTGRSVDAGEKVAAELTELGVPAVFLPADLANTGQATSTVTRTIERFGRLDAVVNAAGLTTRGSMTDTTPELFDQHIAVNLKAPFFIMSGAIKHLKDRGAGGNIVNIITMSEHAGQPYLAPYVASKAGLAGLTRNAAHAHRWDKIRINGVNIGWTATEGEDAIQRRFHGAGDDWLDKANTSVPMGKLGQIDEIAEFVVFLLSSRSGVVTGSVIDWDQNVIGGSD</sequence>
<keyword evidence="5" id="KW-1185">Reference proteome</keyword>
<dbReference type="CDD" id="cd05233">
    <property type="entry name" value="SDR_c"/>
    <property type="match status" value="1"/>
</dbReference>
<dbReference type="RefSeq" id="WP_344367509.1">
    <property type="nucleotide sequence ID" value="NZ_BAAAQB010000041.1"/>
</dbReference>
<dbReference type="InterPro" id="IPR057326">
    <property type="entry name" value="KR_dom"/>
</dbReference>
<dbReference type="InterPro" id="IPR002347">
    <property type="entry name" value="SDR_fam"/>
</dbReference>
<protein>
    <submittedName>
        <fullName evidence="4">SDR family oxidoreductase</fullName>
    </submittedName>
</protein>
<evidence type="ECO:0000313" key="4">
    <source>
        <dbReference type="EMBL" id="GAA2143112.1"/>
    </source>
</evidence>
<dbReference type="PRINTS" id="PR00080">
    <property type="entry name" value="SDRFAMILY"/>
</dbReference>
<accession>A0ABN2ZJE8</accession>
<dbReference type="InterPro" id="IPR036291">
    <property type="entry name" value="NAD(P)-bd_dom_sf"/>
</dbReference>
<evidence type="ECO:0000256" key="2">
    <source>
        <dbReference type="ARBA" id="ARBA00023002"/>
    </source>
</evidence>
<dbReference type="PRINTS" id="PR00081">
    <property type="entry name" value="GDHRDH"/>
</dbReference>
<dbReference type="SMART" id="SM00822">
    <property type="entry name" value="PKS_KR"/>
    <property type="match status" value="1"/>
</dbReference>
<evidence type="ECO:0000259" key="3">
    <source>
        <dbReference type="SMART" id="SM00822"/>
    </source>
</evidence>
<keyword evidence="2" id="KW-0560">Oxidoreductase</keyword>
<dbReference type="Pfam" id="PF13561">
    <property type="entry name" value="adh_short_C2"/>
    <property type="match status" value="1"/>
</dbReference>
<dbReference type="Proteomes" id="UP001500102">
    <property type="component" value="Unassembled WGS sequence"/>
</dbReference>
<dbReference type="EMBL" id="BAAAQB010000041">
    <property type="protein sequence ID" value="GAA2143112.1"/>
    <property type="molecule type" value="Genomic_DNA"/>
</dbReference>
<reference evidence="4 5" key="1">
    <citation type="journal article" date="2019" name="Int. J. Syst. Evol. Microbiol.">
        <title>The Global Catalogue of Microorganisms (GCM) 10K type strain sequencing project: providing services to taxonomists for standard genome sequencing and annotation.</title>
        <authorList>
            <consortium name="The Broad Institute Genomics Platform"/>
            <consortium name="The Broad Institute Genome Sequencing Center for Infectious Disease"/>
            <person name="Wu L."/>
            <person name="Ma J."/>
        </authorList>
    </citation>
    <scope>NUCLEOTIDE SEQUENCE [LARGE SCALE GENOMIC DNA]</scope>
    <source>
        <strain evidence="4 5">JCM 15921</strain>
    </source>
</reference>
<dbReference type="SUPFAM" id="SSF51735">
    <property type="entry name" value="NAD(P)-binding Rossmann-fold domains"/>
    <property type="match status" value="1"/>
</dbReference>
<dbReference type="NCBIfam" id="NF004847">
    <property type="entry name" value="PRK06198.1"/>
    <property type="match status" value="1"/>
</dbReference>
<gene>
    <name evidence="4" type="ORF">GCM10009825_33070</name>
</gene>
<dbReference type="PANTHER" id="PTHR43639:SF1">
    <property type="entry name" value="SHORT-CHAIN DEHYDROGENASE_REDUCTASE FAMILY PROTEIN"/>
    <property type="match status" value="1"/>
</dbReference>
<evidence type="ECO:0000313" key="5">
    <source>
        <dbReference type="Proteomes" id="UP001500102"/>
    </source>
</evidence>
<feature type="domain" description="Ketoreductase" evidence="3">
    <location>
        <begin position="8"/>
        <end position="181"/>
    </location>
</feature>
<evidence type="ECO:0000256" key="1">
    <source>
        <dbReference type="ARBA" id="ARBA00006484"/>
    </source>
</evidence>
<proteinExistence type="inferred from homology"/>